<evidence type="ECO:0008006" key="3">
    <source>
        <dbReference type="Google" id="ProtNLM"/>
    </source>
</evidence>
<organism evidence="1 2">
    <name type="scientific">Stanieria cyanosphaera (strain ATCC 29371 / PCC 7437)</name>
    <dbReference type="NCBI Taxonomy" id="111780"/>
    <lineage>
        <taxon>Bacteria</taxon>
        <taxon>Bacillati</taxon>
        <taxon>Cyanobacteriota</taxon>
        <taxon>Cyanophyceae</taxon>
        <taxon>Pleurocapsales</taxon>
        <taxon>Dermocarpellaceae</taxon>
        <taxon>Stanieria</taxon>
    </lineage>
</organism>
<sequence>MSNFFSGMAVLASFLALIVSGFNFIQIQSLQQKLNSAIATIKNTATSTNSTTNPNPISNPITSAANNISGVQPGQFVRNSLSNLAQIELLKVNRVPGQTGKVNIQMRIRLKPGTENEAGLITKSIYFSSTTARDPATGETYKAQSDKATPSVNLKLMAIEGQASADAYVWLNVPDSVSVIDIYVPNTEAFTGVPIANN</sequence>
<dbReference type="OrthoDB" id="513121at2"/>
<gene>
    <name evidence="1" type="ordered locus">Sta7437_2991</name>
</gene>
<dbReference type="eggNOG" id="ENOG5032TTK">
    <property type="taxonomic scope" value="Bacteria"/>
</dbReference>
<evidence type="ECO:0000313" key="1">
    <source>
        <dbReference type="EMBL" id="AFZ36510.1"/>
    </source>
</evidence>
<reference evidence="2" key="1">
    <citation type="journal article" date="2013" name="Proc. Natl. Acad. Sci. U.S.A.">
        <title>Improving the coverage of the cyanobacterial phylum using diversity-driven genome sequencing.</title>
        <authorList>
            <person name="Shih P.M."/>
            <person name="Wu D."/>
            <person name="Latifi A."/>
            <person name="Axen S.D."/>
            <person name="Fewer D.P."/>
            <person name="Talla E."/>
            <person name="Calteau A."/>
            <person name="Cai F."/>
            <person name="Tandeau de Marsac N."/>
            <person name="Rippka R."/>
            <person name="Herdman M."/>
            <person name="Sivonen K."/>
            <person name="Coursin T."/>
            <person name="Laurent T."/>
            <person name="Goodwin L."/>
            <person name="Nolan M."/>
            <person name="Davenport K.W."/>
            <person name="Han C.S."/>
            <person name="Rubin E.M."/>
            <person name="Eisen J.A."/>
            <person name="Woyke T."/>
            <person name="Gugger M."/>
            <person name="Kerfeld C.A."/>
        </authorList>
    </citation>
    <scope>NUCLEOTIDE SEQUENCE [LARGE SCALE GENOMIC DNA]</scope>
    <source>
        <strain evidence="2">ATCC 29371 / PCC 7437</strain>
    </source>
</reference>
<protein>
    <recommendedName>
        <fullName evidence="3">DUF4352 domain-containing protein</fullName>
    </recommendedName>
</protein>
<proteinExistence type="predicted"/>
<accession>K9XV82</accession>
<dbReference type="Proteomes" id="UP000010473">
    <property type="component" value="Chromosome"/>
</dbReference>
<dbReference type="HOGENOM" id="CLU_1377391_0_0_3"/>
<evidence type="ECO:0000313" key="2">
    <source>
        <dbReference type="Proteomes" id="UP000010473"/>
    </source>
</evidence>
<dbReference type="KEGG" id="scs:Sta7437_2991"/>
<dbReference type="AlphaFoldDB" id="K9XV82"/>
<name>K9XV82_STAC7</name>
<dbReference type="RefSeq" id="WP_015194176.1">
    <property type="nucleotide sequence ID" value="NC_019748.1"/>
</dbReference>
<dbReference type="EMBL" id="CP003653">
    <property type="protein sequence ID" value="AFZ36510.1"/>
    <property type="molecule type" value="Genomic_DNA"/>
</dbReference>
<keyword evidence="2" id="KW-1185">Reference proteome</keyword>
<dbReference type="STRING" id="111780.Sta7437_2991"/>